<gene>
    <name evidence="1" type="ORF">A0O34_00445</name>
</gene>
<dbReference type="AlphaFoldDB" id="A0A172XQJ4"/>
<dbReference type="STRING" id="1685010.A0O34_00445"/>
<dbReference type="OrthoDB" id="8450256at2"/>
<evidence type="ECO:0000313" key="2">
    <source>
        <dbReference type="Proteomes" id="UP000077824"/>
    </source>
</evidence>
<proteinExistence type="predicted"/>
<organism evidence="1 2">
    <name type="scientific">Chryseobacterium glaciei</name>
    <dbReference type="NCBI Taxonomy" id="1685010"/>
    <lineage>
        <taxon>Bacteria</taxon>
        <taxon>Pseudomonadati</taxon>
        <taxon>Bacteroidota</taxon>
        <taxon>Flavobacteriia</taxon>
        <taxon>Flavobacteriales</taxon>
        <taxon>Weeksellaceae</taxon>
        <taxon>Chryseobacterium group</taxon>
        <taxon>Chryseobacterium</taxon>
    </lineage>
</organism>
<dbReference type="RefSeq" id="WP_066750035.1">
    <property type="nucleotide sequence ID" value="NZ_CP015199.1"/>
</dbReference>
<dbReference type="Proteomes" id="UP000077824">
    <property type="component" value="Chromosome"/>
</dbReference>
<reference evidence="1 2" key="1">
    <citation type="submission" date="2016-04" db="EMBL/GenBank/DDBJ databases">
        <title>Complete Genome Sequence of Chryseobacterium sp. IHBB 10212.</title>
        <authorList>
            <person name="Pal M."/>
            <person name="Swarnkar M.K."/>
            <person name="Kaushal K."/>
            <person name="Chhibber S."/>
            <person name="Singh A.K."/>
            <person name="Gulati A."/>
        </authorList>
    </citation>
    <scope>NUCLEOTIDE SEQUENCE [LARGE SCALE GENOMIC DNA]</scope>
    <source>
        <strain evidence="1 2">IHBB 10212</strain>
    </source>
</reference>
<protein>
    <submittedName>
        <fullName evidence="1">Uncharacterized protein</fullName>
    </submittedName>
</protein>
<name>A0A172XQJ4_9FLAO</name>
<accession>A0A172XQJ4</accession>
<sequence>MTKLINNVKNKFYVESLSEYIGFKGMHRNEVISEMKMEFLPDSDDGLLIYLIHKTWYGRKTFLLVLFDDDSTADAVILRTFYWYKMNNTL</sequence>
<keyword evidence="2" id="KW-1185">Reference proteome</keyword>
<dbReference type="EMBL" id="CP015199">
    <property type="protein sequence ID" value="ANF49115.1"/>
    <property type="molecule type" value="Genomic_DNA"/>
</dbReference>
<dbReference type="KEGG" id="chh:A0O34_00445"/>
<evidence type="ECO:0000313" key="1">
    <source>
        <dbReference type="EMBL" id="ANF49115.1"/>
    </source>
</evidence>